<dbReference type="RefSeq" id="WP_349242346.1">
    <property type="nucleotide sequence ID" value="NZ_JAVTTO010000004.1"/>
</dbReference>
<proteinExistence type="predicted"/>
<evidence type="ECO:0000313" key="1">
    <source>
        <dbReference type="EMBL" id="MDT7833095.1"/>
    </source>
</evidence>
<dbReference type="Proteomes" id="UP001257277">
    <property type="component" value="Unassembled WGS sequence"/>
</dbReference>
<protein>
    <submittedName>
        <fullName evidence="1">Uncharacterized protein</fullName>
    </submittedName>
</protein>
<accession>A0ABU3LH93</accession>
<gene>
    <name evidence="1" type="ORF">RQM59_11930</name>
</gene>
<evidence type="ECO:0000313" key="2">
    <source>
        <dbReference type="Proteomes" id="UP001257277"/>
    </source>
</evidence>
<reference evidence="1 2" key="1">
    <citation type="submission" date="2023-09" db="EMBL/GenBank/DDBJ databases">
        <title>Novel taxa isolated from Blanes Bay.</title>
        <authorList>
            <person name="Rey-Velasco X."/>
            <person name="Lucena T."/>
        </authorList>
    </citation>
    <scope>NUCLEOTIDE SEQUENCE [LARGE SCALE GENOMIC DNA]</scope>
    <source>
        <strain evidence="1 2">S356</strain>
    </source>
</reference>
<name>A0ABU3LH93_9FLAO</name>
<organism evidence="1 2">
    <name type="scientific">Asprobacillus argus</name>
    <dbReference type="NCBI Taxonomy" id="3076534"/>
    <lineage>
        <taxon>Bacteria</taxon>
        <taxon>Pseudomonadati</taxon>
        <taxon>Bacteroidota</taxon>
        <taxon>Flavobacteriia</taxon>
        <taxon>Flavobacteriales</taxon>
        <taxon>Flavobacteriaceae</taxon>
        <taxon>Asprobacillus</taxon>
    </lineage>
</organism>
<dbReference type="EMBL" id="JAVTTO010000004">
    <property type="protein sequence ID" value="MDT7833095.1"/>
    <property type="molecule type" value="Genomic_DNA"/>
</dbReference>
<keyword evidence="2" id="KW-1185">Reference proteome</keyword>
<sequence>MIKKLLFLLTICCCVLNSYSQNIYKIKLEGCDTEQFALESKHKTAKLHTEELTTFLTENISENTRKKIRGTLKLQIIVYTNGRSCLLSYENATNVTSSMLEIEKLKGLIDSKLVWENGKKNVAALIEIKFKRKKTLLTRYGMDAISGWHELKK</sequence>
<comment type="caution">
    <text evidence="1">The sequence shown here is derived from an EMBL/GenBank/DDBJ whole genome shotgun (WGS) entry which is preliminary data.</text>
</comment>